<evidence type="ECO:0000256" key="6">
    <source>
        <dbReference type="ARBA" id="ARBA00022729"/>
    </source>
</evidence>
<evidence type="ECO:0000256" key="3">
    <source>
        <dbReference type="ARBA" id="ARBA00022448"/>
    </source>
</evidence>
<dbReference type="AlphaFoldDB" id="A0A7C1W799"/>
<keyword evidence="5 11" id="KW-0812">Transmembrane</keyword>
<dbReference type="Pfam" id="PF07715">
    <property type="entry name" value="Plug"/>
    <property type="match status" value="1"/>
</dbReference>
<evidence type="ECO:0000256" key="1">
    <source>
        <dbReference type="ARBA" id="ARBA00004571"/>
    </source>
</evidence>
<keyword evidence="8 11" id="KW-0472">Membrane</keyword>
<keyword evidence="4 11" id="KW-1134">Transmembrane beta strand</keyword>
<comment type="caution">
    <text evidence="17">The sequence shown here is derived from an EMBL/GenBank/DDBJ whole genome shotgun (WGS) entry which is preliminary data.</text>
</comment>
<evidence type="ECO:0000256" key="13">
    <source>
        <dbReference type="RuleBase" id="RU003357"/>
    </source>
</evidence>
<comment type="similarity">
    <text evidence="2 11 13">Belongs to the TonB-dependent receptor family.</text>
</comment>
<evidence type="ECO:0000256" key="2">
    <source>
        <dbReference type="ARBA" id="ARBA00009810"/>
    </source>
</evidence>
<keyword evidence="7 12" id="KW-0798">TonB box</keyword>
<keyword evidence="9 17" id="KW-0675">Receptor</keyword>
<comment type="subcellular location">
    <subcellularLocation>
        <location evidence="1 11">Cell outer membrane</location>
        <topology evidence="1 11">Multi-pass membrane protein</topology>
    </subcellularLocation>
</comment>
<evidence type="ECO:0000256" key="11">
    <source>
        <dbReference type="PROSITE-ProRule" id="PRU01360"/>
    </source>
</evidence>
<dbReference type="InterPro" id="IPR010105">
    <property type="entry name" value="TonB_sidphr_rcpt"/>
</dbReference>
<name>A0A7C1W799_9GAMM</name>
<dbReference type="PROSITE" id="PS52016">
    <property type="entry name" value="TONB_DEPENDENT_REC_3"/>
    <property type="match status" value="1"/>
</dbReference>
<evidence type="ECO:0000256" key="10">
    <source>
        <dbReference type="ARBA" id="ARBA00023237"/>
    </source>
</evidence>
<evidence type="ECO:0000259" key="15">
    <source>
        <dbReference type="Pfam" id="PF00593"/>
    </source>
</evidence>
<evidence type="ECO:0000313" key="17">
    <source>
        <dbReference type="EMBL" id="HEC75396.1"/>
    </source>
</evidence>
<dbReference type="InterPro" id="IPR010916">
    <property type="entry name" value="TonB_box_CS"/>
</dbReference>
<reference evidence="17" key="1">
    <citation type="journal article" date="2020" name="mSystems">
        <title>Genome- and Community-Level Interaction Insights into Carbon Utilization and Element Cycling Functions of Hydrothermarchaeota in Hydrothermal Sediment.</title>
        <authorList>
            <person name="Zhou Z."/>
            <person name="Liu Y."/>
            <person name="Xu W."/>
            <person name="Pan J."/>
            <person name="Luo Z.H."/>
            <person name="Li M."/>
        </authorList>
    </citation>
    <scope>NUCLEOTIDE SEQUENCE [LARGE SCALE GENOMIC DNA]</scope>
    <source>
        <strain evidence="17">HyVt-380</strain>
    </source>
</reference>
<feature type="signal peptide" evidence="14">
    <location>
        <begin position="1"/>
        <end position="22"/>
    </location>
</feature>
<feature type="domain" description="TonB-dependent receptor-like beta-barrel" evidence="15">
    <location>
        <begin position="254"/>
        <end position="702"/>
    </location>
</feature>
<dbReference type="NCBIfam" id="TIGR01783">
    <property type="entry name" value="TonB-siderophor"/>
    <property type="match status" value="1"/>
</dbReference>
<evidence type="ECO:0000256" key="12">
    <source>
        <dbReference type="PROSITE-ProRule" id="PRU10143"/>
    </source>
</evidence>
<evidence type="ECO:0000256" key="5">
    <source>
        <dbReference type="ARBA" id="ARBA00022692"/>
    </source>
</evidence>
<evidence type="ECO:0000256" key="4">
    <source>
        <dbReference type="ARBA" id="ARBA00022452"/>
    </source>
</evidence>
<dbReference type="Gene3D" id="2.40.170.20">
    <property type="entry name" value="TonB-dependent receptor, beta-barrel domain"/>
    <property type="match status" value="1"/>
</dbReference>
<evidence type="ECO:0000256" key="9">
    <source>
        <dbReference type="ARBA" id="ARBA00023170"/>
    </source>
</evidence>
<evidence type="ECO:0000256" key="7">
    <source>
        <dbReference type="ARBA" id="ARBA00023077"/>
    </source>
</evidence>
<evidence type="ECO:0000259" key="16">
    <source>
        <dbReference type="Pfam" id="PF07715"/>
    </source>
</evidence>
<dbReference type="SUPFAM" id="SSF56935">
    <property type="entry name" value="Porins"/>
    <property type="match status" value="1"/>
</dbReference>
<dbReference type="Pfam" id="PF00593">
    <property type="entry name" value="TonB_dep_Rec_b-barrel"/>
    <property type="match status" value="1"/>
</dbReference>
<evidence type="ECO:0000256" key="14">
    <source>
        <dbReference type="SAM" id="SignalP"/>
    </source>
</evidence>
<sequence>MKLKLIYTSVVVAIGATNIAFAADRVEPNERAIQLDTLSVTASADASAEGLSSAFAGGQVAKGGRAGILGTKDNLDTPFSITSYTNEFIQDRQAQSVGDVLKNDPTVRVARGFGNFQESYFIRGFILNSDDVAYNGLYSLLPRQYIATELFERVEVLRGASAFLTGANPNGGGIGGAINLLPKRAPNYDLNRITLGASINDERNGSADIARRFGDNDEFGVRINAAHHNGGTSIDDEQAELNLFNIGLDYQGERLRLSADLGYQNHQLDHSRTNLRLMSQVTKVPSTPNASENWAQPWSYSDEKDYFGTFRGEYDFSKNMTAWAAYGMRYGEEENSLGNLNITNGTTGSGSLSRFDNGRVNRIKTGEVGIKGMFKTGPIKHEWVTAYSYFESETKNAYRFVSIPGGSNLYKPTYYARPELADLYSPRLGSRVRLNSFAVGDTISFIDDTLMLTLGARHQTLKTEDFDYNGQTGPIGQYDDSEITPAIGVVFKLNAELSVYANYIESLTKGDTASSTTATSSGSNVTVINAGESFAPYVSEQKELGLKYENNSFGAGLAYFTTSKPRSFMDESDPNSPIFRQSGEDEHQGVELTLYGKATEDLKLLGGLTWLDAKQKDTGDKDIDGNQVIGVAKLQATVGAEWDIPSVDGLAVDGRVNYTGSRYADDANTLKVDDWTTVDIGAKYLIQLANQDITLRARVDNLFDRDYWSSVGGYPGNGYLVLGAPRTVSLSATIDFY</sequence>
<keyword evidence="3 11" id="KW-0813">Transport</keyword>
<proteinExistence type="inferred from homology"/>
<keyword evidence="6 14" id="KW-0732">Signal</keyword>
<dbReference type="CDD" id="cd01347">
    <property type="entry name" value="ligand_gated_channel"/>
    <property type="match status" value="1"/>
</dbReference>
<feature type="domain" description="TonB-dependent receptor plug" evidence="16">
    <location>
        <begin position="74"/>
        <end position="172"/>
    </location>
</feature>
<dbReference type="PROSITE" id="PS00430">
    <property type="entry name" value="TONB_DEPENDENT_REC_1"/>
    <property type="match status" value="1"/>
</dbReference>
<dbReference type="Gene3D" id="2.170.130.10">
    <property type="entry name" value="TonB-dependent receptor, plug domain"/>
    <property type="match status" value="1"/>
</dbReference>
<dbReference type="PANTHER" id="PTHR32552">
    <property type="entry name" value="FERRICHROME IRON RECEPTOR-RELATED"/>
    <property type="match status" value="1"/>
</dbReference>
<feature type="short sequence motif" description="TonB box" evidence="12">
    <location>
        <begin position="37"/>
        <end position="43"/>
    </location>
</feature>
<gene>
    <name evidence="17" type="ORF">ENI26_13680</name>
</gene>
<dbReference type="GO" id="GO:0009279">
    <property type="term" value="C:cell outer membrane"/>
    <property type="evidence" value="ECO:0007669"/>
    <property type="project" value="UniProtKB-SubCell"/>
</dbReference>
<organism evidence="17">
    <name type="scientific">Methylophaga aminisulfidivorans</name>
    <dbReference type="NCBI Taxonomy" id="230105"/>
    <lineage>
        <taxon>Bacteria</taxon>
        <taxon>Pseudomonadati</taxon>
        <taxon>Pseudomonadota</taxon>
        <taxon>Gammaproteobacteria</taxon>
        <taxon>Thiotrichales</taxon>
        <taxon>Piscirickettsiaceae</taxon>
        <taxon>Methylophaga</taxon>
    </lineage>
</organism>
<dbReference type="Proteomes" id="UP000886384">
    <property type="component" value="Unassembled WGS sequence"/>
</dbReference>
<accession>A0A7C1W799</accession>
<dbReference type="InterPro" id="IPR000531">
    <property type="entry name" value="Beta-barrel_TonB"/>
</dbReference>
<feature type="chain" id="PRO_5028439110" evidence="14">
    <location>
        <begin position="23"/>
        <end position="737"/>
    </location>
</feature>
<keyword evidence="10 11" id="KW-0998">Cell outer membrane</keyword>
<dbReference type="GO" id="GO:0015344">
    <property type="term" value="F:siderophore uptake transmembrane transporter activity"/>
    <property type="evidence" value="ECO:0007669"/>
    <property type="project" value="TreeGrafter"/>
</dbReference>
<dbReference type="GO" id="GO:0038023">
    <property type="term" value="F:signaling receptor activity"/>
    <property type="evidence" value="ECO:0007669"/>
    <property type="project" value="InterPro"/>
</dbReference>
<dbReference type="InterPro" id="IPR012910">
    <property type="entry name" value="Plug_dom"/>
</dbReference>
<dbReference type="GO" id="GO:0015891">
    <property type="term" value="P:siderophore transport"/>
    <property type="evidence" value="ECO:0007669"/>
    <property type="project" value="InterPro"/>
</dbReference>
<dbReference type="InterPro" id="IPR036942">
    <property type="entry name" value="Beta-barrel_TonB_sf"/>
</dbReference>
<dbReference type="EMBL" id="DRHY01000317">
    <property type="protein sequence ID" value="HEC75396.1"/>
    <property type="molecule type" value="Genomic_DNA"/>
</dbReference>
<dbReference type="PANTHER" id="PTHR32552:SF82">
    <property type="entry name" value="FCUA PROTEIN"/>
    <property type="match status" value="1"/>
</dbReference>
<evidence type="ECO:0000256" key="8">
    <source>
        <dbReference type="ARBA" id="ARBA00023136"/>
    </source>
</evidence>
<dbReference type="InterPro" id="IPR037066">
    <property type="entry name" value="Plug_dom_sf"/>
</dbReference>
<protein>
    <submittedName>
        <fullName evidence="17">TonB-dependent receptor</fullName>
    </submittedName>
</protein>
<dbReference type="InterPro" id="IPR039426">
    <property type="entry name" value="TonB-dep_rcpt-like"/>
</dbReference>